<evidence type="ECO:0000256" key="1">
    <source>
        <dbReference type="SAM" id="MobiDB-lite"/>
    </source>
</evidence>
<accession>A0ABR2S0Q7</accession>
<organism evidence="2 3">
    <name type="scientific">Hibiscus sabdariffa</name>
    <name type="common">roselle</name>
    <dbReference type="NCBI Taxonomy" id="183260"/>
    <lineage>
        <taxon>Eukaryota</taxon>
        <taxon>Viridiplantae</taxon>
        <taxon>Streptophyta</taxon>
        <taxon>Embryophyta</taxon>
        <taxon>Tracheophyta</taxon>
        <taxon>Spermatophyta</taxon>
        <taxon>Magnoliopsida</taxon>
        <taxon>eudicotyledons</taxon>
        <taxon>Gunneridae</taxon>
        <taxon>Pentapetalae</taxon>
        <taxon>rosids</taxon>
        <taxon>malvids</taxon>
        <taxon>Malvales</taxon>
        <taxon>Malvaceae</taxon>
        <taxon>Malvoideae</taxon>
        <taxon>Hibiscus</taxon>
    </lineage>
</organism>
<reference evidence="2 3" key="1">
    <citation type="journal article" date="2024" name="G3 (Bethesda)">
        <title>Genome assembly of Hibiscus sabdariffa L. provides insights into metabolisms of medicinal natural products.</title>
        <authorList>
            <person name="Kim T."/>
        </authorList>
    </citation>
    <scope>NUCLEOTIDE SEQUENCE [LARGE SCALE GENOMIC DNA]</scope>
    <source>
        <strain evidence="2">TK-2024</strain>
        <tissue evidence="2">Old leaves</tissue>
    </source>
</reference>
<feature type="compositionally biased region" description="Basic and acidic residues" evidence="1">
    <location>
        <begin position="57"/>
        <end position="67"/>
    </location>
</feature>
<gene>
    <name evidence="2" type="ORF">V6N11_001501</name>
</gene>
<comment type="caution">
    <text evidence="2">The sequence shown here is derived from an EMBL/GenBank/DDBJ whole genome shotgun (WGS) entry which is preliminary data.</text>
</comment>
<feature type="compositionally biased region" description="Polar residues" evidence="1">
    <location>
        <begin position="38"/>
        <end position="51"/>
    </location>
</feature>
<proteinExistence type="predicted"/>
<evidence type="ECO:0000313" key="3">
    <source>
        <dbReference type="Proteomes" id="UP001396334"/>
    </source>
</evidence>
<keyword evidence="3" id="KW-1185">Reference proteome</keyword>
<dbReference type="EMBL" id="JBBPBN010000019">
    <property type="protein sequence ID" value="KAK9018529.1"/>
    <property type="molecule type" value="Genomic_DNA"/>
</dbReference>
<feature type="region of interest" description="Disordered" evidence="1">
    <location>
        <begin position="37"/>
        <end position="67"/>
    </location>
</feature>
<dbReference type="Proteomes" id="UP001396334">
    <property type="component" value="Unassembled WGS sequence"/>
</dbReference>
<evidence type="ECO:0000313" key="2">
    <source>
        <dbReference type="EMBL" id="KAK9018529.1"/>
    </source>
</evidence>
<name>A0ABR2S0Q7_9ROSI</name>
<protein>
    <submittedName>
        <fullName evidence="2">Uncharacterized protein</fullName>
    </submittedName>
</protein>
<sequence length="67" mass="7435">MPEVSHAWVLEELGRESHDPNLLLDSQTNFAWFRVKPGSSTIHTGSGSNPIDPSGASDHRKPPWLED</sequence>